<organism evidence="1 2">
    <name type="scientific">Intrasporangium chromatireducens Q5-1</name>
    <dbReference type="NCBI Taxonomy" id="584657"/>
    <lineage>
        <taxon>Bacteria</taxon>
        <taxon>Bacillati</taxon>
        <taxon>Actinomycetota</taxon>
        <taxon>Actinomycetes</taxon>
        <taxon>Micrococcales</taxon>
        <taxon>Intrasporangiaceae</taxon>
        <taxon>Intrasporangium</taxon>
    </lineage>
</organism>
<reference evidence="2" key="1">
    <citation type="submission" date="2013-08" db="EMBL/GenBank/DDBJ databases">
        <title>Intrasporangium oryzae NRRL B-24470.</title>
        <authorList>
            <person name="Liu H."/>
            <person name="Wang G."/>
        </authorList>
    </citation>
    <scope>NUCLEOTIDE SEQUENCE [LARGE SCALE GENOMIC DNA]</scope>
    <source>
        <strain evidence="2">Q5-1</strain>
    </source>
</reference>
<accession>W9GF28</accession>
<keyword evidence="2" id="KW-1185">Reference proteome</keyword>
<gene>
    <name evidence="1" type="ORF">N864_10850</name>
</gene>
<comment type="caution">
    <text evidence="1">The sequence shown here is derived from an EMBL/GenBank/DDBJ whole genome shotgun (WGS) entry which is preliminary data.</text>
</comment>
<protein>
    <submittedName>
        <fullName evidence="1">Uncharacterized protein</fullName>
    </submittedName>
</protein>
<dbReference type="Proteomes" id="UP000019494">
    <property type="component" value="Unassembled WGS sequence"/>
</dbReference>
<proteinExistence type="predicted"/>
<evidence type="ECO:0000313" key="2">
    <source>
        <dbReference type="Proteomes" id="UP000019494"/>
    </source>
</evidence>
<sequence>MVGMTAMFVYGMPDSPRYALVKGRLRDWLCENGIPAMWSPPLRGWRVRLDRLGDVLALAERDGIRVHMKGAVQ</sequence>
<name>W9GF28_9MICO</name>
<dbReference type="EMBL" id="AWQS01000208">
    <property type="protein sequence ID" value="EWT04650.1"/>
    <property type="molecule type" value="Genomic_DNA"/>
</dbReference>
<evidence type="ECO:0000313" key="1">
    <source>
        <dbReference type="EMBL" id="EWT04650.1"/>
    </source>
</evidence>
<dbReference type="AlphaFoldDB" id="W9GF28"/>